<evidence type="ECO:0000256" key="7">
    <source>
        <dbReference type="ARBA" id="ARBA00022989"/>
    </source>
</evidence>
<dbReference type="GO" id="GO:0005886">
    <property type="term" value="C:plasma membrane"/>
    <property type="evidence" value="ECO:0007669"/>
    <property type="project" value="TreeGrafter"/>
</dbReference>
<evidence type="ECO:0000259" key="14">
    <source>
        <dbReference type="PROSITE" id="PS50125"/>
    </source>
</evidence>
<dbReference type="SUPFAM" id="SSF55785">
    <property type="entry name" value="PYP-like sensor domain (PAS domain)"/>
    <property type="match status" value="1"/>
</dbReference>
<evidence type="ECO:0000256" key="9">
    <source>
        <dbReference type="ARBA" id="ARBA00023239"/>
    </source>
</evidence>
<gene>
    <name evidence="15" type="ORF">HK103_001514</name>
</gene>
<dbReference type="FunFam" id="3.30.450.20:FF:000060">
    <property type="entry name" value="Sensor protein FixL"/>
    <property type="match status" value="1"/>
</dbReference>
<dbReference type="InterPro" id="IPR035965">
    <property type="entry name" value="PAS-like_dom_sf"/>
</dbReference>
<feature type="compositionally biased region" description="Polar residues" evidence="11">
    <location>
        <begin position="418"/>
        <end position="430"/>
    </location>
</feature>
<keyword evidence="16" id="KW-1185">Reference proteome</keyword>
<dbReference type="InterPro" id="IPR001054">
    <property type="entry name" value="A/G_cyclase"/>
</dbReference>
<feature type="region of interest" description="Disordered" evidence="11">
    <location>
        <begin position="398"/>
        <end position="436"/>
    </location>
</feature>
<dbReference type="PANTHER" id="PTHR11920">
    <property type="entry name" value="GUANYLYL CYCLASE"/>
    <property type="match status" value="1"/>
</dbReference>
<dbReference type="GO" id="GO:0007168">
    <property type="term" value="P:receptor guanylyl cyclase signaling pathway"/>
    <property type="evidence" value="ECO:0007669"/>
    <property type="project" value="TreeGrafter"/>
</dbReference>
<dbReference type="EMBL" id="JADGKB010000014">
    <property type="protein sequence ID" value="KAJ3260004.1"/>
    <property type="molecule type" value="Genomic_DNA"/>
</dbReference>
<feature type="region of interest" description="Disordered" evidence="11">
    <location>
        <begin position="1"/>
        <end position="44"/>
    </location>
</feature>
<evidence type="ECO:0000256" key="3">
    <source>
        <dbReference type="ARBA" id="ARBA00022692"/>
    </source>
</evidence>
<dbReference type="CDD" id="cd00130">
    <property type="entry name" value="PAS"/>
    <property type="match status" value="1"/>
</dbReference>
<feature type="domain" description="Guanylate cyclase" evidence="14">
    <location>
        <begin position="742"/>
        <end position="792"/>
    </location>
</feature>
<feature type="domain" description="PAS" evidence="12">
    <location>
        <begin position="554"/>
        <end position="590"/>
    </location>
</feature>
<feature type="coiled-coil region" evidence="10">
    <location>
        <begin position="506"/>
        <end position="533"/>
    </location>
</feature>
<dbReference type="InterPro" id="IPR000700">
    <property type="entry name" value="PAS-assoc_C"/>
</dbReference>
<dbReference type="Proteomes" id="UP001210925">
    <property type="component" value="Unassembled WGS sequence"/>
</dbReference>
<proteinExistence type="predicted"/>
<dbReference type="PANTHER" id="PTHR11920:SF335">
    <property type="entry name" value="GUANYLATE CYCLASE"/>
    <property type="match status" value="1"/>
</dbReference>
<dbReference type="GO" id="GO:0004016">
    <property type="term" value="F:adenylate cyclase activity"/>
    <property type="evidence" value="ECO:0007669"/>
    <property type="project" value="TreeGrafter"/>
</dbReference>
<keyword evidence="7" id="KW-1133">Transmembrane helix</keyword>
<dbReference type="NCBIfam" id="TIGR00229">
    <property type="entry name" value="sensory_box"/>
    <property type="match status" value="1"/>
</dbReference>
<evidence type="ECO:0000256" key="6">
    <source>
        <dbReference type="ARBA" id="ARBA00022840"/>
    </source>
</evidence>
<dbReference type="GO" id="GO:0005524">
    <property type="term" value="F:ATP binding"/>
    <property type="evidence" value="ECO:0007669"/>
    <property type="project" value="UniProtKB-KW"/>
</dbReference>
<dbReference type="SUPFAM" id="SSF55073">
    <property type="entry name" value="Nucleotide cyclase"/>
    <property type="match status" value="1"/>
</dbReference>
<keyword evidence="6" id="KW-0067">ATP-binding</keyword>
<dbReference type="PROSITE" id="PS50125">
    <property type="entry name" value="GUANYLATE_CYCLASE_2"/>
    <property type="match status" value="1"/>
</dbReference>
<dbReference type="AlphaFoldDB" id="A0AAD5UM02"/>
<dbReference type="GO" id="GO:0004383">
    <property type="term" value="F:guanylate cyclase activity"/>
    <property type="evidence" value="ECO:0007669"/>
    <property type="project" value="TreeGrafter"/>
</dbReference>
<dbReference type="GO" id="GO:0001653">
    <property type="term" value="F:peptide receptor activity"/>
    <property type="evidence" value="ECO:0007669"/>
    <property type="project" value="TreeGrafter"/>
</dbReference>
<evidence type="ECO:0000256" key="4">
    <source>
        <dbReference type="ARBA" id="ARBA00022741"/>
    </source>
</evidence>
<dbReference type="Gene3D" id="3.30.450.20">
    <property type="entry name" value="PAS domain"/>
    <property type="match status" value="1"/>
</dbReference>
<keyword evidence="10" id="KW-0175">Coiled coil</keyword>
<dbReference type="InterPro" id="IPR050401">
    <property type="entry name" value="Cyclic_nucleotide_synthase"/>
</dbReference>
<evidence type="ECO:0008006" key="17">
    <source>
        <dbReference type="Google" id="ProtNLM"/>
    </source>
</evidence>
<evidence type="ECO:0000313" key="16">
    <source>
        <dbReference type="Proteomes" id="UP001210925"/>
    </source>
</evidence>
<dbReference type="Pfam" id="PF13426">
    <property type="entry name" value="PAS_9"/>
    <property type="match status" value="1"/>
</dbReference>
<dbReference type="Gene3D" id="3.30.70.1230">
    <property type="entry name" value="Nucleotide cyclase"/>
    <property type="match status" value="1"/>
</dbReference>
<comment type="caution">
    <text evidence="15">The sequence shown here is derived from an EMBL/GenBank/DDBJ whole genome shotgun (WGS) entry which is preliminary data.</text>
</comment>
<dbReference type="InterPro" id="IPR029787">
    <property type="entry name" value="Nucleotide_cyclase"/>
</dbReference>
<keyword evidence="8" id="KW-0472">Membrane</keyword>
<dbReference type="SMART" id="SM00091">
    <property type="entry name" value="PAS"/>
    <property type="match status" value="1"/>
</dbReference>
<sequence>MEVPKNEDLNSGGCPIKKLNLPEYNKDSSGISPTSATTVTAESPDTLASKYPGGCPIKKIGIVSEAAIQEDDGTTPVNPDSKTVNPRASTTMVKEVSINQYEANSSSDKMSAEREYHNYTARQTKELFDHLRGETEEIENYIAVGEKEVLLKDEIAFLMRRHEMALANLAQAQAVDYEKRKESLDSILVARAERKKAKKEARKSIRASKKRDLVIQQQENAAQAAARIRETINEKRLAFDAMTIHMNEIHDKQRKNLIHGQERRAANEKILIDLETRHLKDEVRSTILKKFQVRQNHQGHLNKRVNDNLREFQLLELRHSKEKFELEMVSFEEIGNKKIAHETQMAELKLKQMNEMHTEKENVISKKESAKEAYLQVLHQRELRELAHEQKIALRQLRIKQDENGQGSKGGSKGGSSVHSRVASNTSIGSSAEYDGKKSTFNSGVKKLEEELNEDDSGDNGLFDKSKMAQSLINLAAKHREETATVEAMMKQEINDCILAFEAKVAEMEEAHLAAASKLLQDQERDINNLKAVQDKEIKMEESMHDSEMKMLVERRILNSVLETVADGIINIKPDGKITRFNHAAERMFGNGTLTLGYSASEVIGLNITHLMPARFAEHHHQYLDNYLTTGLKKIIGIGRRVYGLKKDGSEFPVHLSVSEIKDDGEHLFTGIARDLTEEVAEEERMKALDLEKKRELENMVSKLDVTKRKANGLISQMLPQSVSTQLLNGQKVKPQSFESATIFFLDVVGFTYITSKIEPLDTVVLLNSLYSVIDAVIEKYDVYKVETVGKT</sequence>
<evidence type="ECO:0000259" key="13">
    <source>
        <dbReference type="PROSITE" id="PS50113"/>
    </source>
</evidence>
<dbReference type="Pfam" id="PF00211">
    <property type="entry name" value="Guanylate_cyc"/>
    <property type="match status" value="1"/>
</dbReference>
<feature type="domain" description="PAC" evidence="13">
    <location>
        <begin position="636"/>
        <end position="688"/>
    </location>
</feature>
<evidence type="ECO:0000313" key="15">
    <source>
        <dbReference type="EMBL" id="KAJ3260004.1"/>
    </source>
</evidence>
<evidence type="ECO:0000256" key="5">
    <source>
        <dbReference type="ARBA" id="ARBA00022777"/>
    </source>
</evidence>
<keyword evidence="4" id="KW-0547">Nucleotide-binding</keyword>
<dbReference type="PROSITE" id="PS50113">
    <property type="entry name" value="PAC"/>
    <property type="match status" value="1"/>
</dbReference>
<keyword evidence="3" id="KW-0812">Transmembrane</keyword>
<keyword evidence="9" id="KW-0456">Lyase</keyword>
<organism evidence="15 16">
    <name type="scientific">Boothiomyces macroporosus</name>
    <dbReference type="NCBI Taxonomy" id="261099"/>
    <lineage>
        <taxon>Eukaryota</taxon>
        <taxon>Fungi</taxon>
        <taxon>Fungi incertae sedis</taxon>
        <taxon>Chytridiomycota</taxon>
        <taxon>Chytridiomycota incertae sedis</taxon>
        <taxon>Chytridiomycetes</taxon>
        <taxon>Rhizophydiales</taxon>
        <taxon>Terramycetaceae</taxon>
        <taxon>Boothiomyces</taxon>
    </lineage>
</organism>
<feature type="compositionally biased region" description="Polar residues" evidence="11">
    <location>
        <begin position="27"/>
        <end position="43"/>
    </location>
</feature>
<keyword evidence="2" id="KW-0808">Transferase</keyword>
<dbReference type="PROSITE" id="PS50112">
    <property type="entry name" value="PAS"/>
    <property type="match status" value="1"/>
</dbReference>
<evidence type="ECO:0000256" key="1">
    <source>
        <dbReference type="ARBA" id="ARBA00004370"/>
    </source>
</evidence>
<evidence type="ECO:0000256" key="10">
    <source>
        <dbReference type="SAM" id="Coils"/>
    </source>
</evidence>
<name>A0AAD5UM02_9FUNG</name>
<evidence type="ECO:0000256" key="8">
    <source>
        <dbReference type="ARBA" id="ARBA00023136"/>
    </source>
</evidence>
<reference evidence="15" key="1">
    <citation type="submission" date="2020-05" db="EMBL/GenBank/DDBJ databases">
        <title>Phylogenomic resolution of chytrid fungi.</title>
        <authorList>
            <person name="Stajich J.E."/>
            <person name="Amses K."/>
            <person name="Simmons R."/>
            <person name="Seto K."/>
            <person name="Myers J."/>
            <person name="Bonds A."/>
            <person name="Quandt C.A."/>
            <person name="Barry K."/>
            <person name="Liu P."/>
            <person name="Grigoriev I."/>
            <person name="Longcore J.E."/>
            <person name="James T.Y."/>
        </authorList>
    </citation>
    <scope>NUCLEOTIDE SEQUENCE</scope>
    <source>
        <strain evidence="15">PLAUS21</strain>
    </source>
</reference>
<dbReference type="InterPro" id="IPR000014">
    <property type="entry name" value="PAS"/>
</dbReference>
<comment type="subcellular location">
    <subcellularLocation>
        <location evidence="1">Membrane</location>
    </subcellularLocation>
</comment>
<evidence type="ECO:0000256" key="2">
    <source>
        <dbReference type="ARBA" id="ARBA00022679"/>
    </source>
</evidence>
<accession>A0AAD5UM02</accession>
<protein>
    <recommendedName>
        <fullName evidence="17">Guanylate cyclase</fullName>
    </recommendedName>
</protein>
<evidence type="ECO:0000256" key="11">
    <source>
        <dbReference type="SAM" id="MobiDB-lite"/>
    </source>
</evidence>
<evidence type="ECO:0000259" key="12">
    <source>
        <dbReference type="PROSITE" id="PS50112"/>
    </source>
</evidence>
<dbReference type="GO" id="GO:0016301">
    <property type="term" value="F:kinase activity"/>
    <property type="evidence" value="ECO:0007669"/>
    <property type="project" value="UniProtKB-KW"/>
</dbReference>
<keyword evidence="5" id="KW-0418">Kinase</keyword>
<dbReference type="GO" id="GO:0035556">
    <property type="term" value="P:intracellular signal transduction"/>
    <property type="evidence" value="ECO:0007669"/>
    <property type="project" value="InterPro"/>
</dbReference>